<dbReference type="Pfam" id="PF14277">
    <property type="entry name" value="DUF4364"/>
    <property type="match status" value="1"/>
</dbReference>
<accession>A0A2K9NZZ9</accession>
<dbReference type="AlphaFoldDB" id="A0A2K9NZZ9"/>
<name>A0A2K9NZZ9_9FIRM</name>
<evidence type="ECO:0000313" key="1">
    <source>
        <dbReference type="EMBL" id="AUO18603.1"/>
    </source>
</evidence>
<protein>
    <recommendedName>
        <fullName evidence="3">DUF4364 domain-containing protein</fullName>
    </recommendedName>
</protein>
<reference evidence="1 2" key="1">
    <citation type="submission" date="2017-04" db="EMBL/GenBank/DDBJ databases">
        <title>Monoglobus pectinilyticus 14 draft genome.</title>
        <authorList>
            <person name="Kim C."/>
            <person name="Rosendale D.I."/>
            <person name="Kelly W.J."/>
            <person name="Tannock G.W."/>
            <person name="Patchett M.L."/>
            <person name="Jordens J.Z."/>
        </authorList>
    </citation>
    <scope>NUCLEOTIDE SEQUENCE [LARGE SCALE GENOMIC DNA]</scope>
    <source>
        <strain evidence="1 2">14</strain>
    </source>
</reference>
<dbReference type="GeneID" id="98061847"/>
<keyword evidence="2" id="KW-1185">Reference proteome</keyword>
<dbReference type="InterPro" id="IPR025374">
    <property type="entry name" value="DUF4364"/>
</dbReference>
<sequence length="175" mass="20572">MFLENDEMKFAILYTLNVYKYPLSIERFAELLTWDEEVMSYFDLTILLSELIEDEFIERLYYRNEECVKLTQKGESANEFFYERVPLSIRENIKSLADKEGFDEKTNPNAILTDILPVSRNRYMASMTILDAGTPILELKIDVGHRSEANKAKSILKDHAEQIYKYLCKTIDENK</sequence>
<evidence type="ECO:0000313" key="2">
    <source>
        <dbReference type="Proteomes" id="UP000235589"/>
    </source>
</evidence>
<evidence type="ECO:0008006" key="3">
    <source>
        <dbReference type="Google" id="ProtNLM"/>
    </source>
</evidence>
<organism evidence="1 2">
    <name type="scientific">Monoglobus pectinilyticus</name>
    <dbReference type="NCBI Taxonomy" id="1981510"/>
    <lineage>
        <taxon>Bacteria</taxon>
        <taxon>Bacillati</taxon>
        <taxon>Bacillota</taxon>
        <taxon>Clostridia</taxon>
        <taxon>Monoglobales</taxon>
        <taxon>Monoglobaceae</taxon>
        <taxon>Monoglobus</taxon>
    </lineage>
</organism>
<proteinExistence type="predicted"/>
<dbReference type="EMBL" id="CP020991">
    <property type="protein sequence ID" value="AUO18603.1"/>
    <property type="molecule type" value="Genomic_DNA"/>
</dbReference>
<dbReference type="KEGG" id="mpec:B9O19_00419"/>
<dbReference type="Proteomes" id="UP000235589">
    <property type="component" value="Chromosome"/>
</dbReference>
<dbReference type="InterPro" id="IPR036390">
    <property type="entry name" value="WH_DNA-bd_sf"/>
</dbReference>
<dbReference type="SUPFAM" id="SSF46785">
    <property type="entry name" value="Winged helix' DNA-binding domain"/>
    <property type="match status" value="1"/>
</dbReference>
<dbReference type="RefSeq" id="WP_102364893.1">
    <property type="nucleotide sequence ID" value="NZ_CP020991.1"/>
</dbReference>
<gene>
    <name evidence="1" type="ORF">B9O19_00419</name>
</gene>